<dbReference type="InterPro" id="IPR050086">
    <property type="entry name" value="MetN_ABC_transporter-like"/>
</dbReference>
<dbReference type="GO" id="GO:0016887">
    <property type="term" value="F:ATP hydrolysis activity"/>
    <property type="evidence" value="ECO:0007669"/>
    <property type="project" value="InterPro"/>
</dbReference>
<evidence type="ECO:0000259" key="7">
    <source>
        <dbReference type="PROSITE" id="PS50893"/>
    </source>
</evidence>
<dbReference type="InterPro" id="IPR003439">
    <property type="entry name" value="ABC_transporter-like_ATP-bd"/>
</dbReference>
<dbReference type="eggNOG" id="COG3638">
    <property type="taxonomic scope" value="Bacteria"/>
</dbReference>
<evidence type="ECO:0000256" key="2">
    <source>
        <dbReference type="ARBA" id="ARBA00022475"/>
    </source>
</evidence>
<feature type="domain" description="ABC transporter" evidence="7">
    <location>
        <begin position="13"/>
        <end position="255"/>
    </location>
</feature>
<dbReference type="PANTHER" id="PTHR43166">
    <property type="entry name" value="AMINO ACID IMPORT ATP-BINDING PROTEIN"/>
    <property type="match status" value="1"/>
</dbReference>
<dbReference type="CDD" id="cd03256">
    <property type="entry name" value="ABC_PhnC_transporter"/>
    <property type="match status" value="1"/>
</dbReference>
<dbReference type="SMART" id="SM00382">
    <property type="entry name" value="AAA"/>
    <property type="match status" value="1"/>
</dbReference>
<dbReference type="PROSITE" id="PS50893">
    <property type="entry name" value="ABC_TRANSPORTER_2"/>
    <property type="match status" value="1"/>
</dbReference>
<dbReference type="EMBL" id="AQRC01000011">
    <property type="protein sequence ID" value="KFE34264.1"/>
    <property type="molecule type" value="Genomic_DNA"/>
</dbReference>
<reference evidence="9" key="1">
    <citation type="submission" date="2013-04" db="EMBL/GenBank/DDBJ databases">
        <title>Thioclava sp. 13D2W-2 Genome Sequencing.</title>
        <authorList>
            <person name="Lai Q."/>
            <person name="Li G."/>
            <person name="Shao Z."/>
        </authorList>
    </citation>
    <scope>NUCLEOTIDE SEQUENCE [LARGE SCALE GENOMIC DNA]</scope>
    <source>
        <strain evidence="9">13D2W-2</strain>
    </source>
</reference>
<keyword evidence="2" id="KW-1003">Cell membrane</keyword>
<sequence length="259" mass="28221">MDGSMSIMGRDILSVDDVEVVYPNGTRALNKTTCQFMDGEVTVLLGPSGAGKSTLLRTLNLLTQPSAGHIVTSAGQQLKSRRDIRFHRRDTAMIFQQHQLIGRLSTLRNVLMARLGRHSVWSSLAGFSRAEKHLALESLSRVGLFDKALTRCDSLSGGQQQRVGIARALTQEPKLILADEPIASLDPASSDRVMKILRDVCREDRIPVIVSLHQLDFAKAYADRIIGLCDGDIVFDGPPSALDNAALSRIYGAPADTTN</sequence>
<evidence type="ECO:0000313" key="9">
    <source>
        <dbReference type="Proteomes" id="UP000028607"/>
    </source>
</evidence>
<dbReference type="PANTHER" id="PTHR43166:SF6">
    <property type="entry name" value="PHOSPHONATES IMPORT ATP-BINDING PROTEIN PHNC"/>
    <property type="match status" value="1"/>
</dbReference>
<dbReference type="InterPro" id="IPR003593">
    <property type="entry name" value="AAA+_ATPase"/>
</dbReference>
<keyword evidence="1" id="KW-0813">Transport</keyword>
<evidence type="ECO:0000256" key="4">
    <source>
        <dbReference type="ARBA" id="ARBA00022840"/>
    </source>
</evidence>
<dbReference type="OrthoDB" id="9802264at2"/>
<proteinExistence type="predicted"/>
<keyword evidence="9" id="KW-1185">Reference proteome</keyword>
<dbReference type="InterPro" id="IPR012693">
    <property type="entry name" value="ABC_transpr_PhnC"/>
</dbReference>
<keyword evidence="4 8" id="KW-0067">ATP-binding</keyword>
<dbReference type="GO" id="GO:0005524">
    <property type="term" value="F:ATP binding"/>
    <property type="evidence" value="ECO:0007669"/>
    <property type="project" value="UniProtKB-KW"/>
</dbReference>
<dbReference type="Proteomes" id="UP000028607">
    <property type="component" value="Unassembled WGS sequence"/>
</dbReference>
<evidence type="ECO:0000313" key="8">
    <source>
        <dbReference type="EMBL" id="KFE34264.1"/>
    </source>
</evidence>
<dbReference type="PROSITE" id="PS00211">
    <property type="entry name" value="ABC_TRANSPORTER_1"/>
    <property type="match status" value="1"/>
</dbReference>
<reference evidence="8 9" key="2">
    <citation type="journal article" date="2015" name="Antonie Van Leeuwenhoek">
        <title>Thioclava indica sp. nov., isolated from surface seawater of the Indian Ocean.</title>
        <authorList>
            <person name="Liu Y."/>
            <person name="Lai Q."/>
            <person name="Du J."/>
            <person name="Xu H."/>
            <person name="Jiang L."/>
            <person name="Shao Z."/>
        </authorList>
    </citation>
    <scope>NUCLEOTIDE SEQUENCE [LARGE SCALE GENOMIC DNA]</scope>
    <source>
        <strain evidence="8 9">13D2W-2</strain>
    </source>
</reference>
<keyword evidence="5" id="KW-1278">Translocase</keyword>
<dbReference type="Pfam" id="PF00005">
    <property type="entry name" value="ABC_tran"/>
    <property type="match status" value="1"/>
</dbReference>
<accession>A0A085TU67</accession>
<comment type="caution">
    <text evidence="8">The sequence shown here is derived from an EMBL/GenBank/DDBJ whole genome shotgun (WGS) entry which is preliminary data.</text>
</comment>
<dbReference type="GO" id="GO:0015416">
    <property type="term" value="F:ABC-type phosphonate transporter activity"/>
    <property type="evidence" value="ECO:0007669"/>
    <property type="project" value="InterPro"/>
</dbReference>
<protein>
    <submittedName>
        <fullName evidence="8">Phosphonate ABC transporter ATP-binding protein</fullName>
    </submittedName>
</protein>
<organism evidence="8 9">
    <name type="scientific">Thioclava atlantica</name>
    <dbReference type="NCBI Taxonomy" id="1317124"/>
    <lineage>
        <taxon>Bacteria</taxon>
        <taxon>Pseudomonadati</taxon>
        <taxon>Pseudomonadota</taxon>
        <taxon>Alphaproteobacteria</taxon>
        <taxon>Rhodobacterales</taxon>
        <taxon>Paracoccaceae</taxon>
        <taxon>Thioclava</taxon>
    </lineage>
</organism>
<dbReference type="GO" id="GO:0016020">
    <property type="term" value="C:membrane"/>
    <property type="evidence" value="ECO:0007669"/>
    <property type="project" value="InterPro"/>
</dbReference>
<keyword evidence="6" id="KW-0472">Membrane</keyword>
<name>A0A085TU67_9RHOB</name>
<dbReference type="NCBIfam" id="TIGR02315">
    <property type="entry name" value="ABC_phnC"/>
    <property type="match status" value="1"/>
</dbReference>
<dbReference type="STRING" id="1317124.DW2_13330"/>
<dbReference type="PATRIC" id="fig|1317124.6.peg.2699"/>
<dbReference type="InterPro" id="IPR017871">
    <property type="entry name" value="ABC_transporter-like_CS"/>
</dbReference>
<evidence type="ECO:0000256" key="5">
    <source>
        <dbReference type="ARBA" id="ARBA00022967"/>
    </source>
</evidence>
<dbReference type="SUPFAM" id="SSF52540">
    <property type="entry name" value="P-loop containing nucleoside triphosphate hydrolases"/>
    <property type="match status" value="1"/>
</dbReference>
<dbReference type="Gene3D" id="3.40.50.300">
    <property type="entry name" value="P-loop containing nucleotide triphosphate hydrolases"/>
    <property type="match status" value="1"/>
</dbReference>
<gene>
    <name evidence="8" type="ORF">DW2_13330</name>
</gene>
<dbReference type="InterPro" id="IPR027417">
    <property type="entry name" value="P-loop_NTPase"/>
</dbReference>
<keyword evidence="3" id="KW-0547">Nucleotide-binding</keyword>
<evidence type="ECO:0000256" key="6">
    <source>
        <dbReference type="ARBA" id="ARBA00023136"/>
    </source>
</evidence>
<dbReference type="AlphaFoldDB" id="A0A085TU67"/>
<evidence type="ECO:0000256" key="1">
    <source>
        <dbReference type="ARBA" id="ARBA00022448"/>
    </source>
</evidence>
<evidence type="ECO:0000256" key="3">
    <source>
        <dbReference type="ARBA" id="ARBA00022741"/>
    </source>
</evidence>